<protein>
    <recommendedName>
        <fullName evidence="1">DUF4097 domain-containing protein</fullName>
    </recommendedName>
</protein>
<dbReference type="EMBL" id="LGUI01000001">
    <property type="protein sequence ID" value="PNE35589.1"/>
    <property type="molecule type" value="Genomic_DNA"/>
</dbReference>
<dbReference type="Proteomes" id="UP000235945">
    <property type="component" value="Unassembled WGS sequence"/>
</dbReference>
<dbReference type="RefSeq" id="WP_102916904.1">
    <property type="nucleotide sequence ID" value="NZ_JACHJF010000002.1"/>
</dbReference>
<reference evidence="3" key="2">
    <citation type="submission" date="2015-07" db="EMBL/GenBank/DDBJ databases">
        <authorList>
            <person name="Noorani M."/>
        </authorList>
    </citation>
    <scope>NUCLEOTIDE SEQUENCE [LARGE SCALE GENOMIC DNA]</scope>
    <source>
        <strain evidence="3">ATCC 27428</strain>
    </source>
</reference>
<evidence type="ECO:0000313" key="2">
    <source>
        <dbReference type="EMBL" id="MBB5117804.1"/>
    </source>
</evidence>
<proteinExistence type="predicted"/>
<dbReference type="EMBL" id="JACHJF010000002">
    <property type="protein sequence ID" value="MBB5117804.1"/>
    <property type="molecule type" value="Genomic_DNA"/>
</dbReference>
<dbReference type="OrthoDB" id="4080698at2"/>
<evidence type="ECO:0000313" key="3">
    <source>
        <dbReference type="EMBL" id="PNE35589.1"/>
    </source>
</evidence>
<accession>A0A2N8P3J6</accession>
<comment type="caution">
    <text evidence="3">The sequence shown here is derived from an EMBL/GenBank/DDBJ whole genome shotgun (WGS) entry which is preliminary data.</text>
</comment>
<sequence length="258" mass="26057">MTERAFISKSSGPVVLGLDLPVGSIHVQVLAGVATAHVVVRTDDPSGPAADAVDRARMNQIGQALSVEIPEIPGNVMTQSIHGGRVIQSVGTVTGSVTGMTIVNGRIIHGGGTGTLETVSPIEVRVVLPAGSSLAVVTTSAHTTVAGTLERAEFRSVSADLDLDGARSLSAVTTSGDILIGHLAEGMSARSVSGDIRVESYSGSGATAKTTSGDVVARATGRASGPFRATSVSGDIRLSGSDGLRVSAHSLSGRVRTR</sequence>
<reference evidence="4" key="1">
    <citation type="submission" date="2015-07" db="EMBL/GenBank/DDBJ databases">
        <authorList>
            <person name="Graham D.E."/>
            <person name="Giannone R.J."/>
            <person name="Gulvik C.A."/>
            <person name="Hettich R.L."/>
            <person name="Klingeman D.M."/>
            <person name="Mahan K.M."/>
            <person name="Parry R.J."/>
            <person name="Spain J.C."/>
        </authorList>
    </citation>
    <scope>NUCLEOTIDE SEQUENCE [LARGE SCALE GENOMIC DNA]</scope>
    <source>
        <strain evidence="4">ATCC 27428</strain>
    </source>
</reference>
<organism evidence="3 4">
    <name type="scientific">Streptomyces eurocidicus</name>
    <name type="common">Streptoverticillium eurocidicus</name>
    <dbReference type="NCBI Taxonomy" id="66423"/>
    <lineage>
        <taxon>Bacteria</taxon>
        <taxon>Bacillati</taxon>
        <taxon>Actinomycetota</taxon>
        <taxon>Actinomycetes</taxon>
        <taxon>Kitasatosporales</taxon>
        <taxon>Streptomycetaceae</taxon>
        <taxon>Streptomyces</taxon>
    </lineage>
</organism>
<keyword evidence="4" id="KW-1185">Reference proteome</keyword>
<name>A0A2N8P3J6_STREU</name>
<dbReference type="Pfam" id="PF13349">
    <property type="entry name" value="DUF4097"/>
    <property type="match status" value="1"/>
</dbReference>
<evidence type="ECO:0000313" key="5">
    <source>
        <dbReference type="Proteomes" id="UP000528608"/>
    </source>
</evidence>
<evidence type="ECO:0000313" key="4">
    <source>
        <dbReference type="Proteomes" id="UP000235945"/>
    </source>
</evidence>
<evidence type="ECO:0000259" key="1">
    <source>
        <dbReference type="Pfam" id="PF13349"/>
    </source>
</evidence>
<dbReference type="InterPro" id="IPR025164">
    <property type="entry name" value="Toastrack_DUF4097"/>
</dbReference>
<reference evidence="2 5" key="3">
    <citation type="submission" date="2020-08" db="EMBL/GenBank/DDBJ databases">
        <title>Genomic Encyclopedia of Type Strains, Phase III (KMG-III): the genomes of soil and plant-associated and newly described type strains.</title>
        <authorList>
            <person name="Whitman W."/>
        </authorList>
    </citation>
    <scope>NUCLEOTIDE SEQUENCE [LARGE SCALE GENOMIC DNA]</scope>
    <source>
        <strain evidence="2 5">CECT 3259</strain>
    </source>
</reference>
<dbReference type="Proteomes" id="UP000528608">
    <property type="component" value="Unassembled WGS sequence"/>
</dbReference>
<feature type="domain" description="DUF4097" evidence="1">
    <location>
        <begin position="128"/>
        <end position="255"/>
    </location>
</feature>
<dbReference type="AlphaFoldDB" id="A0A2N8P3J6"/>
<gene>
    <name evidence="3" type="ORF">AF335_04590</name>
    <name evidence="2" type="ORF">FHS36_001210</name>
</gene>